<sequence length="87" mass="10032">SLTDLSLTIPSSSPPMSGANNREVSKLRSIILNLTKRVEVLMKERTSEEPRNRSLLPVLFRENRHVLPPITDKNFKKTVHVNIFLFY</sequence>
<feature type="region of interest" description="Disordered" evidence="1">
    <location>
        <begin position="1"/>
        <end position="21"/>
    </location>
</feature>
<feature type="non-terminal residue" evidence="2">
    <location>
        <position position="1"/>
    </location>
</feature>
<evidence type="ECO:0000313" key="2">
    <source>
        <dbReference type="EMBL" id="GBC01853.1"/>
    </source>
</evidence>
<proteinExistence type="predicted"/>
<dbReference type="EMBL" id="BEXD01003730">
    <property type="protein sequence ID" value="GBC01853.1"/>
    <property type="molecule type" value="Genomic_DNA"/>
</dbReference>
<evidence type="ECO:0000313" key="3">
    <source>
        <dbReference type="Proteomes" id="UP000247702"/>
    </source>
</evidence>
<protein>
    <submittedName>
        <fullName evidence="2">Uncharacterized protein</fullName>
    </submittedName>
</protein>
<evidence type="ECO:0000256" key="1">
    <source>
        <dbReference type="SAM" id="MobiDB-lite"/>
    </source>
</evidence>
<comment type="caution">
    <text evidence="2">The sequence shown here is derived from an EMBL/GenBank/DDBJ whole genome shotgun (WGS) entry which is preliminary data.</text>
</comment>
<organism evidence="2 3">
    <name type="scientific">Rhizophagus clarus</name>
    <dbReference type="NCBI Taxonomy" id="94130"/>
    <lineage>
        <taxon>Eukaryota</taxon>
        <taxon>Fungi</taxon>
        <taxon>Fungi incertae sedis</taxon>
        <taxon>Mucoromycota</taxon>
        <taxon>Glomeromycotina</taxon>
        <taxon>Glomeromycetes</taxon>
        <taxon>Glomerales</taxon>
        <taxon>Glomeraceae</taxon>
        <taxon>Rhizophagus</taxon>
    </lineage>
</organism>
<keyword evidence="3" id="KW-1185">Reference proteome</keyword>
<dbReference type="Proteomes" id="UP000247702">
    <property type="component" value="Unassembled WGS sequence"/>
</dbReference>
<accession>A0A2Z6RLI9</accession>
<reference evidence="2 3" key="1">
    <citation type="submission" date="2017-11" db="EMBL/GenBank/DDBJ databases">
        <title>The genome of Rhizophagus clarus HR1 reveals common genetic basis of auxotrophy among arbuscular mycorrhizal fungi.</title>
        <authorList>
            <person name="Kobayashi Y."/>
        </authorList>
    </citation>
    <scope>NUCLEOTIDE SEQUENCE [LARGE SCALE GENOMIC DNA]</scope>
    <source>
        <strain evidence="2 3">HR1</strain>
    </source>
</reference>
<name>A0A2Z6RLI9_9GLOM</name>
<gene>
    <name evidence="2" type="ORF">RclHR1_43550001</name>
</gene>
<dbReference type="AlphaFoldDB" id="A0A2Z6RLI9"/>